<evidence type="ECO:0000256" key="8">
    <source>
        <dbReference type="ARBA" id="ARBA00023242"/>
    </source>
</evidence>
<evidence type="ECO:0000259" key="11">
    <source>
        <dbReference type="Pfam" id="PF06333"/>
    </source>
</evidence>
<feature type="region of interest" description="Disordered" evidence="10">
    <location>
        <begin position="724"/>
        <end position="761"/>
    </location>
</feature>
<evidence type="ECO:0000313" key="14">
    <source>
        <dbReference type="RefSeq" id="XP_016474559.1"/>
    </source>
</evidence>
<evidence type="ECO:0000256" key="5">
    <source>
        <dbReference type="ARBA" id="ARBA00023015"/>
    </source>
</evidence>
<dbReference type="InterPro" id="IPR051139">
    <property type="entry name" value="Mediator_complx_sub13"/>
</dbReference>
<dbReference type="PANTHER" id="PTHR48249">
    <property type="entry name" value="MEDIATOR OF RNA POLYMERASE II TRANSCRIPTION SUBUNIT 13"/>
    <property type="match status" value="1"/>
</dbReference>
<comment type="similarity">
    <text evidence="2 9">Belongs to the Mediator complex subunit 13 family.</text>
</comment>
<feature type="domain" description="Mediator complex subunit Med13 N-terminal" evidence="12">
    <location>
        <begin position="3"/>
        <end position="183"/>
    </location>
</feature>
<feature type="region of interest" description="Disordered" evidence="10">
    <location>
        <begin position="396"/>
        <end position="424"/>
    </location>
</feature>
<dbReference type="GO" id="GO:0045944">
    <property type="term" value="P:positive regulation of transcription by RNA polymerase II"/>
    <property type="evidence" value="ECO:0000318"/>
    <property type="project" value="GO_Central"/>
</dbReference>
<feature type="region of interest" description="Disordered" evidence="10">
    <location>
        <begin position="1103"/>
        <end position="1122"/>
    </location>
</feature>
<proteinExistence type="inferred from homology"/>
<evidence type="ECO:0000259" key="13">
    <source>
        <dbReference type="Pfam" id="PF18296"/>
    </source>
</evidence>
<feature type="compositionally biased region" description="Polar residues" evidence="10">
    <location>
        <begin position="737"/>
        <end position="761"/>
    </location>
</feature>
<keyword evidence="5 9" id="KW-0805">Transcription regulation</keyword>
<dbReference type="InterPro" id="IPR021643">
    <property type="entry name" value="Mediator_Med13_N"/>
</dbReference>
<evidence type="ECO:0000259" key="12">
    <source>
        <dbReference type="Pfam" id="PF11597"/>
    </source>
</evidence>
<feature type="compositionally biased region" description="Low complexity" evidence="10">
    <location>
        <begin position="396"/>
        <end position="417"/>
    </location>
</feature>
<dbReference type="GO" id="GO:0016592">
    <property type="term" value="C:mediator complex"/>
    <property type="evidence" value="ECO:0000318"/>
    <property type="project" value="GO_Central"/>
</dbReference>
<dbReference type="STRING" id="4097.A0A1S4AD74"/>
<comment type="function">
    <text evidence="9">Component of the Mediator complex, a coactivator involved in regulated transcription of nearly all RNA polymerase II-dependent genes. Mediator functions as a bridge to convey information from gene-specific regulatory proteins to the basal RNA polymerase II transcription machinery. Mediator is recruited to promoters by direct interactions with regulatory proteins and serves as a scaffold for the assembly of a functional preinitiation complex with RNA polymerase II and the general transcription factors.</text>
</comment>
<feature type="compositionally biased region" description="Polar residues" evidence="10">
    <location>
        <begin position="1106"/>
        <end position="1116"/>
    </location>
</feature>
<dbReference type="InterPro" id="IPR009401">
    <property type="entry name" value="Med13_C"/>
</dbReference>
<feature type="compositionally biased region" description="Low complexity" evidence="10">
    <location>
        <begin position="1078"/>
        <end position="1089"/>
    </location>
</feature>
<evidence type="ECO:0000256" key="9">
    <source>
        <dbReference type="RuleBase" id="RU364134"/>
    </source>
</evidence>
<evidence type="ECO:0000256" key="6">
    <source>
        <dbReference type="ARBA" id="ARBA00023159"/>
    </source>
</evidence>
<comment type="subunit">
    <text evidence="9">Component of the Mediator complex.</text>
</comment>
<protein>
    <recommendedName>
        <fullName evidence="3 9">Mediator of RNA polymerase II transcription subunit 13</fullName>
    </recommendedName>
</protein>
<evidence type="ECO:0000256" key="2">
    <source>
        <dbReference type="ARBA" id="ARBA00009354"/>
    </source>
</evidence>
<gene>
    <name evidence="14" type="primary">LOC107796322</name>
</gene>
<dbReference type="RefSeq" id="XP_016474559.1">
    <property type="nucleotide sequence ID" value="XM_016619073.1"/>
</dbReference>
<feature type="region of interest" description="Disordered" evidence="10">
    <location>
        <begin position="1070"/>
        <end position="1090"/>
    </location>
</feature>
<evidence type="ECO:0000256" key="3">
    <source>
        <dbReference type="ARBA" id="ARBA00019618"/>
    </source>
</evidence>
<dbReference type="PaxDb" id="4097-A0A1S4AD74"/>
<keyword evidence="8 9" id="KW-0539">Nucleus</keyword>
<dbReference type="Pfam" id="PF06333">
    <property type="entry name" value="Med13_C"/>
    <property type="match status" value="1"/>
</dbReference>
<sequence length="1983" mass="214862">MMWTNVFKIGGLHQISWFQFLPHESDVNSVVDKSVKLDKKDAATWLVLSSHLQLQKQGFLSTRTNSFVGPWDPSQGLHNPDEKIKLWLFIPGQHSSVVEKAQSAVSKLRVLASGLWVAPGDSEEVAAALSQALRNCMERTLRGLSYVRYGDVFTKHHPLSQNEELFRKGQPVVEFLFSATEEALFVHVIISAKHIRALSSGDIDKISEDTSHVSGERLPGKLKKHLDLMWLPYCGSSCLTCSNSSGKFSASNDIVGLPCNVSRSGYQLKGQNCYVEVSLGCTTPGNNYIQESSNAQNNLSRPTITEASAMANVVQSRIPDNCGRMLIYPPEAVLVPVVQTACARSSLKRFWLQNWIGPSLSFASSIMHCYDFSSDAKVNSMDGSWLDANVMRSNRRYNSSSNSNSSSVSSISTSSSDSDYKTSGAGDLEADADSLMCRQSGLSSVDQSQNDILKTGFKRSRISESFSQAGAVINPSTSDYASMEVNNSAITGGNDQIGLQWGWDDDDRGAGMDIQALLSEFGDFGDFFESDALPFGEPPGTAESQALMFPAADSADVGSSPCPSMMDVQDQMLLPVGYPSYDSFNQPPPPAILDDSMSKHQEVIKSTAVANQVNSASAAIAGEFDHLIKAEALMTFAPEYGAVETPTGENSHSIFRNPYVPKSREVETANSSSNSYVYSATPPLSPCFDACEEKSGVTVNLKTGAGRHDTSSSTQSRRYYTHIESGKEKNDGKLSGSDHSCSTRETQVAESPFSGFNSTNSVKSIHNKTEKANEALLKADSFGQSMRTVLATEVDCLMCQAFMCKIRHTLLSSSSYLPVGTSRMSGSTIINQPQGEGVVTVDNMSSKSEMRKKEIIPIRIAGDIDGGLLDGTLNAPVGVWRSVGVSKGMKQPSSGLEACHSVQHNSFIEESMLAYGLRQPLQELLDGMALLVQQATSLVDVALDADNNDGPYGWLALQEQWRRGFSCGPSMVHAGCGGVLASCHSLDIAGVELIDPLSADVQASFTLTLLQNDIKTAMKSAFGTAEGPLSVVDWCKGRSQSNDGGISGDGFSAESTASASECRDSSSTVSFSVGEPISPSQSSAGGSSSLKYGIRMDEASERRLSQDTCLSQSEQLPGSRLRPTLSADPAILVGYQDDWLKMGPSSLQLWEKAPFEPYAMPKHMSYYVVCPDINALTTAAIDFFQQLGTVYEMCKLGTHSPQCMGNEMEIDSGKNASSGFVLIDCPQSMKIDSSSASMLGSISDYFLSLSNGWDLESYLKSLSKVLRNLKLGSCMTMNPKEGSTDPCTVIYVVCPFAEPLAVLQTVIESSIAAGSVILSSDKERRSTLQNQVGRALSYSAAVDESLSNVLTLSGFCIPKLVLQIVTVDAIFRVTSPAVSELVILKEIAFTVYNKARRISRGSSSDMVQSSSMSGRSHPVLMQMTSPVPGMWKDCVGPRSIGTSLQREAELDASLRSGSWDNWQISRGGGLGCDPNRMEDFSFQDEVRYLFEPLYILAEPGSLDRGLSFPMSCNPMAESSKLLLDDGTSGNFMQSSASSGGGDIGTNNQSETSEPDGFGSAHQKSLPSLHCCYGWTEDWRWLVCIWTDSRGELLDNYIYPFEGISSRQDTKGLQSLFVQILRQGCQILQACLPEAAIAKPRDFVIARIGSFFELECQEWQKALYAVGGSEVKKWSLQLRRSVPDGMSASSNGTSLQQQEIGLIQEKALPSSPSPLYSPHSKASSFVKGGLGQPSTRKQLIGGQGMVDNSRGLLQWVQSISFVSVSIDHSLQLMLQADLMSHGTSQSSGILSQPGYLEGYTPVKSLGSTSTSYILIPSPSMRFLPPVSLQLRTCLTAESPPLAHLLHSKGCAIPLSMGFVVSKSVPTMRRDARSVSKEEWPSVLSVNLVDYYGGSNIIQEKFLKGVGKIGGRDIGSETRDVEIETHLILENIAAELHALSWMTVSPAYLERRSALPFHCDTVLRLRRLLHFADKEVSRQPEKSQV</sequence>
<dbReference type="GO" id="GO:0003713">
    <property type="term" value="F:transcription coactivator activity"/>
    <property type="evidence" value="ECO:0000318"/>
    <property type="project" value="GO_Central"/>
</dbReference>
<evidence type="ECO:0000256" key="1">
    <source>
        <dbReference type="ARBA" id="ARBA00004123"/>
    </source>
</evidence>
<keyword evidence="6 9" id="KW-0010">Activator</keyword>
<dbReference type="KEGG" id="nta:107796322"/>
<keyword evidence="7 9" id="KW-0804">Transcription</keyword>
<organism evidence="14">
    <name type="scientific">Nicotiana tabacum</name>
    <name type="common">Common tobacco</name>
    <dbReference type="NCBI Taxonomy" id="4097"/>
    <lineage>
        <taxon>Eukaryota</taxon>
        <taxon>Viridiplantae</taxon>
        <taxon>Streptophyta</taxon>
        <taxon>Embryophyta</taxon>
        <taxon>Tracheophyta</taxon>
        <taxon>Spermatophyta</taxon>
        <taxon>Magnoliopsida</taxon>
        <taxon>eudicotyledons</taxon>
        <taxon>Gunneridae</taxon>
        <taxon>Pentapetalae</taxon>
        <taxon>asterids</taxon>
        <taxon>lamiids</taxon>
        <taxon>Solanales</taxon>
        <taxon>Solanaceae</taxon>
        <taxon>Nicotianoideae</taxon>
        <taxon>Nicotianeae</taxon>
        <taxon>Nicotiana</taxon>
    </lineage>
</organism>
<feature type="domain" description="Mediator complex subunit Med13 C-terminal" evidence="11">
    <location>
        <begin position="1566"/>
        <end position="1960"/>
    </location>
</feature>
<dbReference type="OrthoDB" id="103819at2759"/>
<dbReference type="Pfam" id="PF18296">
    <property type="entry name" value="MID_MedPIWI"/>
    <property type="match status" value="1"/>
</dbReference>
<evidence type="ECO:0000256" key="4">
    <source>
        <dbReference type="ARBA" id="ARBA00022491"/>
    </source>
</evidence>
<dbReference type="PANTHER" id="PTHR48249:SF3">
    <property type="entry name" value="MEDIATOR OF RNA POLYMERASE II TRANSCRIPTION SUBUNIT 13"/>
    <property type="match status" value="1"/>
</dbReference>
<reference evidence="14" key="1">
    <citation type="submission" date="2025-08" db="UniProtKB">
        <authorList>
            <consortium name="RefSeq"/>
        </authorList>
    </citation>
    <scope>IDENTIFICATION</scope>
</reference>
<evidence type="ECO:0000256" key="10">
    <source>
        <dbReference type="SAM" id="MobiDB-lite"/>
    </source>
</evidence>
<accession>A0A1S4AD74</accession>
<dbReference type="InterPro" id="IPR041285">
    <property type="entry name" value="MID_MedPIWI"/>
</dbReference>
<dbReference type="OMA" id="REMPNDA"/>
<name>A0A1S4AD74_TOBAC</name>
<keyword evidence="4 9" id="KW-0678">Repressor</keyword>
<feature type="region of interest" description="Disordered" evidence="10">
    <location>
        <begin position="1533"/>
        <end position="1559"/>
    </location>
</feature>
<comment type="subcellular location">
    <subcellularLocation>
        <location evidence="1 9">Nucleus</location>
    </subcellularLocation>
</comment>
<evidence type="ECO:0000256" key="7">
    <source>
        <dbReference type="ARBA" id="ARBA00023163"/>
    </source>
</evidence>
<feature type="domain" description="MID" evidence="13">
    <location>
        <begin position="1162"/>
        <end position="1397"/>
    </location>
</feature>
<dbReference type="Pfam" id="PF11597">
    <property type="entry name" value="Med13_N"/>
    <property type="match status" value="1"/>
</dbReference>